<dbReference type="InterPro" id="IPR013766">
    <property type="entry name" value="Thioredoxin_domain"/>
</dbReference>
<feature type="domain" description="Thioredoxin" evidence="5">
    <location>
        <begin position="315"/>
        <end position="480"/>
    </location>
</feature>
<dbReference type="EMBL" id="JACIBY010000010">
    <property type="protein sequence ID" value="MBB3840246.1"/>
    <property type="molecule type" value="Genomic_DNA"/>
</dbReference>
<dbReference type="Pfam" id="PF13905">
    <property type="entry name" value="Thioredoxin_8"/>
    <property type="match status" value="1"/>
</dbReference>
<evidence type="ECO:0000256" key="2">
    <source>
        <dbReference type="ARBA" id="ARBA00022748"/>
    </source>
</evidence>
<evidence type="ECO:0000313" key="6">
    <source>
        <dbReference type="EMBL" id="MBB3840246.1"/>
    </source>
</evidence>
<reference evidence="6 7" key="1">
    <citation type="submission" date="2020-08" db="EMBL/GenBank/DDBJ databases">
        <title>Genomic Encyclopedia of Type Strains, Phase IV (KMG-IV): sequencing the most valuable type-strain genomes for metagenomic binning, comparative biology and taxonomic classification.</title>
        <authorList>
            <person name="Goeker M."/>
        </authorList>
    </citation>
    <scope>NUCLEOTIDE SEQUENCE [LARGE SCALE GENOMIC DNA]</scope>
    <source>
        <strain evidence="6 7">DSM 17976</strain>
    </source>
</reference>
<keyword evidence="6" id="KW-0413">Isomerase</keyword>
<dbReference type="GO" id="GO:0016853">
    <property type="term" value="F:isomerase activity"/>
    <property type="evidence" value="ECO:0007669"/>
    <property type="project" value="UniProtKB-KW"/>
</dbReference>
<dbReference type="InterPro" id="IPR036249">
    <property type="entry name" value="Thioredoxin-like_sf"/>
</dbReference>
<dbReference type="CDD" id="cd02966">
    <property type="entry name" value="TlpA_like_family"/>
    <property type="match status" value="1"/>
</dbReference>
<dbReference type="RefSeq" id="WP_183977104.1">
    <property type="nucleotide sequence ID" value="NZ_JACIBY010000010.1"/>
</dbReference>
<dbReference type="InterPro" id="IPR012336">
    <property type="entry name" value="Thioredoxin-like_fold"/>
</dbReference>
<organism evidence="6 7">
    <name type="scientific">Runella defluvii</name>
    <dbReference type="NCBI Taxonomy" id="370973"/>
    <lineage>
        <taxon>Bacteria</taxon>
        <taxon>Pseudomonadati</taxon>
        <taxon>Bacteroidota</taxon>
        <taxon>Cytophagia</taxon>
        <taxon>Cytophagales</taxon>
        <taxon>Spirosomataceae</taxon>
        <taxon>Runella</taxon>
    </lineage>
</organism>
<evidence type="ECO:0000313" key="7">
    <source>
        <dbReference type="Proteomes" id="UP000541352"/>
    </source>
</evidence>
<accession>A0A7W5ZNR5</accession>
<sequence length="480" mass="55389">MPVLLFVLALSLSYGFAKEATEVKKGKVIINGHVQLAKSSSKVISLIYSQLSAFPTRLSAILDSTGYFQFEFEILHPHDITLRYEKGTSLLYVRPLDSLDVQLNSEDFQKNQYPDFVVSGKNAQTSKDMLSYRLFNKLKHFEPAPAHKSTEEYVAAIGRRIATEDSLLALFNLKFQPTEAFKVWAKKDIIYRNANYLVDFEYHHSMQKTKFEGVLYDTNVFPVNDTDAIVSSWYQYHLWQYATNKYIQRDSVIQGLLKEQKKGETYRAVLKKIMATEKPGIGRDIVCYQILYMLSEEANNVFRELMKNSKVYVSTKELTSILNEKMTKDDNHAKYHISFFKSDSKEEKEIVGDFMNGLIAKHKGKIIYLDFWATWCGPCRSEVPHAIDLHNQYKNQPIVFVNLCLLSDREAWKNAIEKQKIAGENYFFDKDQSELLKSRLKLEGFPTYMIISKEGQIINRQAPRPSSGNTIKTVLSKLLE</sequence>
<dbReference type="InterPro" id="IPR050553">
    <property type="entry name" value="Thioredoxin_ResA/DsbE_sf"/>
</dbReference>
<dbReference type="PROSITE" id="PS51352">
    <property type="entry name" value="THIOREDOXIN_2"/>
    <property type="match status" value="1"/>
</dbReference>
<comment type="caution">
    <text evidence="6">The sequence shown here is derived from an EMBL/GenBank/DDBJ whole genome shotgun (WGS) entry which is preliminary data.</text>
</comment>
<evidence type="ECO:0000259" key="5">
    <source>
        <dbReference type="PROSITE" id="PS51352"/>
    </source>
</evidence>
<gene>
    <name evidence="6" type="ORF">FHS57_004266</name>
</gene>
<dbReference type="GO" id="GO:0017004">
    <property type="term" value="P:cytochrome complex assembly"/>
    <property type="evidence" value="ECO:0007669"/>
    <property type="project" value="UniProtKB-KW"/>
</dbReference>
<name>A0A7W5ZNR5_9BACT</name>
<keyword evidence="3" id="KW-1015">Disulfide bond</keyword>
<evidence type="ECO:0000256" key="3">
    <source>
        <dbReference type="ARBA" id="ARBA00023157"/>
    </source>
</evidence>
<comment type="subcellular location">
    <subcellularLocation>
        <location evidence="1">Cell envelope</location>
    </subcellularLocation>
</comment>
<keyword evidence="2" id="KW-0201">Cytochrome c-type biogenesis</keyword>
<keyword evidence="4" id="KW-0676">Redox-active center</keyword>
<evidence type="ECO:0000256" key="1">
    <source>
        <dbReference type="ARBA" id="ARBA00004196"/>
    </source>
</evidence>
<evidence type="ECO:0000256" key="4">
    <source>
        <dbReference type="ARBA" id="ARBA00023284"/>
    </source>
</evidence>
<proteinExistence type="predicted"/>
<dbReference type="SUPFAM" id="SSF52833">
    <property type="entry name" value="Thioredoxin-like"/>
    <property type="match status" value="1"/>
</dbReference>
<dbReference type="Proteomes" id="UP000541352">
    <property type="component" value="Unassembled WGS sequence"/>
</dbReference>
<keyword evidence="7" id="KW-1185">Reference proteome</keyword>
<dbReference type="PANTHER" id="PTHR42852">
    <property type="entry name" value="THIOL:DISULFIDE INTERCHANGE PROTEIN DSBE"/>
    <property type="match status" value="1"/>
</dbReference>
<dbReference type="Gene3D" id="3.40.30.10">
    <property type="entry name" value="Glutaredoxin"/>
    <property type="match status" value="1"/>
</dbReference>
<protein>
    <submittedName>
        <fullName evidence="6">Thiol-disulfide isomerase/thioredoxin</fullName>
    </submittedName>
</protein>
<dbReference type="GO" id="GO:0030313">
    <property type="term" value="C:cell envelope"/>
    <property type="evidence" value="ECO:0007669"/>
    <property type="project" value="UniProtKB-SubCell"/>
</dbReference>
<dbReference type="AlphaFoldDB" id="A0A7W5ZNR5"/>
<dbReference type="PANTHER" id="PTHR42852:SF6">
    <property type="entry name" value="THIOL:DISULFIDE INTERCHANGE PROTEIN DSBE"/>
    <property type="match status" value="1"/>
</dbReference>